<dbReference type="Gene3D" id="3.40.190.10">
    <property type="entry name" value="Periplasmic binding protein-like II"/>
    <property type="match status" value="1"/>
</dbReference>
<dbReference type="InterPro" id="IPR050490">
    <property type="entry name" value="Bact_solute-bd_prot1"/>
</dbReference>
<dbReference type="InterPro" id="IPR006059">
    <property type="entry name" value="SBP"/>
</dbReference>
<proteinExistence type="predicted"/>
<feature type="signal peptide" evidence="1">
    <location>
        <begin position="1"/>
        <end position="25"/>
    </location>
</feature>
<evidence type="ECO:0000256" key="1">
    <source>
        <dbReference type="SAM" id="SignalP"/>
    </source>
</evidence>
<accession>A0ABM8GTX1</accession>
<dbReference type="EMBL" id="AP027732">
    <property type="protein sequence ID" value="BDZ51896.1"/>
    <property type="molecule type" value="Genomic_DNA"/>
</dbReference>
<keyword evidence="3" id="KW-1185">Reference proteome</keyword>
<reference evidence="3" key="1">
    <citation type="journal article" date="2019" name="Int. J. Syst. Evol. Microbiol.">
        <title>The Global Catalogue of Microorganisms (GCM) 10K type strain sequencing project: providing services to taxonomists for standard genome sequencing and annotation.</title>
        <authorList>
            <consortium name="The Broad Institute Genomics Platform"/>
            <consortium name="The Broad Institute Genome Sequencing Center for Infectious Disease"/>
            <person name="Wu L."/>
            <person name="Ma J."/>
        </authorList>
    </citation>
    <scope>NUCLEOTIDE SEQUENCE [LARGE SCALE GENOMIC DNA]</scope>
    <source>
        <strain evidence="3">NBRC 108728</strain>
    </source>
</reference>
<dbReference type="PANTHER" id="PTHR43649:SF16">
    <property type="entry name" value="SUGAR-BINDING LIPOPROTEIN"/>
    <property type="match status" value="1"/>
</dbReference>
<evidence type="ECO:0000313" key="2">
    <source>
        <dbReference type="EMBL" id="BDZ51896.1"/>
    </source>
</evidence>
<dbReference type="PROSITE" id="PS51257">
    <property type="entry name" value="PROKAR_LIPOPROTEIN"/>
    <property type="match status" value="1"/>
</dbReference>
<organism evidence="2 3">
    <name type="scientific">Frondihabitans sucicola</name>
    <dbReference type="NCBI Taxonomy" id="1268041"/>
    <lineage>
        <taxon>Bacteria</taxon>
        <taxon>Bacillati</taxon>
        <taxon>Actinomycetota</taxon>
        <taxon>Actinomycetes</taxon>
        <taxon>Micrococcales</taxon>
        <taxon>Microbacteriaceae</taxon>
        <taxon>Frondihabitans</taxon>
    </lineage>
</organism>
<dbReference type="Proteomes" id="UP001321486">
    <property type="component" value="Chromosome"/>
</dbReference>
<dbReference type="PANTHER" id="PTHR43649">
    <property type="entry name" value="ARABINOSE-BINDING PROTEIN-RELATED"/>
    <property type="match status" value="1"/>
</dbReference>
<dbReference type="Pfam" id="PF01547">
    <property type="entry name" value="SBP_bac_1"/>
    <property type="match status" value="1"/>
</dbReference>
<name>A0ABM8GTX1_9MICO</name>
<dbReference type="RefSeq" id="WP_286344562.1">
    <property type="nucleotide sequence ID" value="NZ_AP027732.1"/>
</dbReference>
<dbReference type="SUPFAM" id="SSF53850">
    <property type="entry name" value="Periplasmic binding protein-like II"/>
    <property type="match status" value="1"/>
</dbReference>
<sequence>MKSSLKAIAAATVLFAAVGTLSGCASSSTSGSSAHGKTTIVVAIDAGLKKPAQDAFNAQVKLFEKANPTITVKSREYTWTGTTFSAELAGGTLPDVFTIPFTDGRSLIEQKQVADISSLVKALPYASKFNPAVVKNGEDASGNIQAVPIAAYGQALHYNRTLFTKAGLDPDKPPTTWAEVRSDAKAIADKTGEAGYATMTQSNTGGWILTSAAYALGGRAETKSGKKFTATVDTKPFKKALTDLKTMRWTDDSMGGNFLYDWNGINQDFAAGKIGMYISGGGNYGSLVSQNAIKPADYGETVVPLEGKDAGALGGGTLAVVSAKADDAAKKASVKWIDFYYMSTLITKSDAVRDAKTQAASQQPVGAPQVPVFDQKTYKETQDWIKSYVNVPVDQMKPYVSQEFDQAIIPEPASQTQALYGALDPVVQAVLTDKNANVDQLLSQANTSIQQILDK</sequence>
<gene>
    <name evidence="2" type="ORF">GCM10025867_41370</name>
</gene>
<protein>
    <submittedName>
        <fullName evidence="2">Sugar ABC transporter substrate-binding protein</fullName>
    </submittedName>
</protein>
<evidence type="ECO:0000313" key="3">
    <source>
        <dbReference type="Proteomes" id="UP001321486"/>
    </source>
</evidence>
<keyword evidence="1" id="KW-0732">Signal</keyword>
<feature type="chain" id="PRO_5046024224" evidence="1">
    <location>
        <begin position="26"/>
        <end position="455"/>
    </location>
</feature>